<dbReference type="AlphaFoldDB" id="A0AAU9KN55"/>
<organism evidence="1 2">
    <name type="scientific">Peronospora belbahrii</name>
    <dbReference type="NCBI Taxonomy" id="622444"/>
    <lineage>
        <taxon>Eukaryota</taxon>
        <taxon>Sar</taxon>
        <taxon>Stramenopiles</taxon>
        <taxon>Oomycota</taxon>
        <taxon>Peronosporomycetes</taxon>
        <taxon>Peronosporales</taxon>
        <taxon>Peronosporaceae</taxon>
        <taxon>Peronospora</taxon>
    </lineage>
</organism>
<dbReference type="Proteomes" id="UP001160483">
    <property type="component" value="Unassembled WGS sequence"/>
</dbReference>
<evidence type="ECO:0000313" key="1">
    <source>
        <dbReference type="EMBL" id="CAH0474288.1"/>
    </source>
</evidence>
<accession>A0AAU9KN55</accession>
<protein>
    <submittedName>
        <fullName evidence="1">Uncharacterized protein</fullName>
    </submittedName>
</protein>
<dbReference type="EMBL" id="CAKKTJ010000102">
    <property type="protein sequence ID" value="CAH0474288.1"/>
    <property type="molecule type" value="Genomic_DNA"/>
</dbReference>
<evidence type="ECO:0000313" key="2">
    <source>
        <dbReference type="Proteomes" id="UP001160483"/>
    </source>
</evidence>
<sequence length="89" mass="10354">MDSYFNDNLPKCGHRRKYLINAVPREIAFAHSMLKHCMQHFVAAMEKELEVERTNGDILPSACKQRLQQWPCYVLDAYICKALAKLLLD</sequence>
<reference evidence="1" key="1">
    <citation type="submission" date="2021-11" db="EMBL/GenBank/DDBJ databases">
        <authorList>
            <person name="Islam A."/>
            <person name="Islam S."/>
            <person name="Flora M.S."/>
            <person name="Rahman M."/>
            <person name="Ziaur R.M."/>
            <person name="Epstein J.H."/>
            <person name="Hassan M."/>
            <person name="Klassen M."/>
            <person name="Woodard K."/>
            <person name="Webb A."/>
            <person name="Webby R.J."/>
            <person name="El Zowalaty M.E."/>
        </authorList>
    </citation>
    <scope>NUCLEOTIDE SEQUENCE</scope>
    <source>
        <strain evidence="1">Pbs3</strain>
    </source>
</reference>
<comment type="caution">
    <text evidence="1">The sequence shown here is derived from an EMBL/GenBank/DDBJ whole genome shotgun (WGS) entry which is preliminary data.</text>
</comment>
<gene>
    <name evidence="1" type="ORF">PBS003_LOCUS1147</name>
</gene>
<proteinExistence type="predicted"/>
<name>A0AAU9KN55_9STRA</name>